<dbReference type="GO" id="GO:0005634">
    <property type="term" value="C:nucleus"/>
    <property type="evidence" value="ECO:0007669"/>
    <property type="project" value="UniProtKB-SubCell"/>
</dbReference>
<dbReference type="PANTHER" id="PTHR22930">
    <property type="match status" value="1"/>
</dbReference>
<gene>
    <name evidence="12" type="ORF">BVC80_1313g37</name>
</gene>
<evidence type="ECO:0000313" key="12">
    <source>
        <dbReference type="EMBL" id="OVA15647.1"/>
    </source>
</evidence>
<keyword evidence="6" id="KW-0378">Hydrolase</keyword>
<comment type="cofactor">
    <cofactor evidence="1">
        <name>a divalent metal cation</name>
        <dbReference type="ChEBI" id="CHEBI:60240"/>
    </cofactor>
</comment>
<comment type="subcellular location">
    <subcellularLocation>
        <location evidence="2">Nucleus</location>
    </subcellularLocation>
</comment>
<reference evidence="12 13" key="1">
    <citation type="journal article" date="2017" name="Mol. Plant">
        <title>The Genome of Medicinal Plant Macleaya cordata Provides New Insights into Benzylisoquinoline Alkaloids Metabolism.</title>
        <authorList>
            <person name="Liu X."/>
            <person name="Liu Y."/>
            <person name="Huang P."/>
            <person name="Ma Y."/>
            <person name="Qing Z."/>
            <person name="Tang Q."/>
            <person name="Cao H."/>
            <person name="Cheng P."/>
            <person name="Zheng Y."/>
            <person name="Yuan Z."/>
            <person name="Zhou Y."/>
            <person name="Liu J."/>
            <person name="Tang Z."/>
            <person name="Zhuo Y."/>
            <person name="Zhang Y."/>
            <person name="Yu L."/>
            <person name="Huang J."/>
            <person name="Yang P."/>
            <person name="Peng Q."/>
            <person name="Zhang J."/>
            <person name="Jiang W."/>
            <person name="Zhang Z."/>
            <person name="Lin K."/>
            <person name="Ro D.K."/>
            <person name="Chen X."/>
            <person name="Xiong X."/>
            <person name="Shang Y."/>
            <person name="Huang S."/>
            <person name="Zeng J."/>
        </authorList>
    </citation>
    <scope>NUCLEOTIDE SEQUENCE [LARGE SCALE GENOMIC DNA]</scope>
    <source>
        <strain evidence="13">cv. BLH2017</strain>
        <tissue evidence="12">Root</tissue>
    </source>
</reference>
<name>A0A200QYS5_MACCD</name>
<evidence type="ECO:0000256" key="5">
    <source>
        <dbReference type="ARBA" id="ARBA00022723"/>
    </source>
</evidence>
<sequence length="438" mass="49166">MDSRMLAAFLSSIISQVLLLLLLHLSPDDTHHNFSPPPPPSLFPLILHFLSTSEIATTFSLLSSSSRKRKRTQQQQPEDDDDDDNEEEDINNDPDRSISSRVPLPHIDSFKLFFRMTSATFEWLSGLLEPLLDCRDPIHSPLNLSPEIRLGIGLFRLATGSDYPEISRRFGVSVSTSRFCTKQLCRVLCTNFRFWIAFPSSIELDSVSAAFEDINGFPNCCGILDCVRFKVIKEENSDTQEFQEETIAAQIVVDSSLRILSIIAGFRGDKGDSRVLKSSTLFRDVEGGNLLNSPPVYLNGVAVPQYLIGDNGYPLLPWLMVPFVDPVPDSCEADFNSNHRKMRLPALRTLASLRNWGVLNRPMKEEFKIAVACIGACSILHNALLMREDYSALSDEMEHYSVHDNNLEENPIEIKASVIRNELAGKAREVRDSNQSTC</sequence>
<feature type="transmembrane region" description="Helical" evidence="9">
    <location>
        <begin position="41"/>
        <end position="62"/>
    </location>
</feature>
<organism evidence="12 13">
    <name type="scientific">Macleaya cordata</name>
    <name type="common">Five-seeded plume-poppy</name>
    <name type="synonym">Bocconia cordata</name>
    <dbReference type="NCBI Taxonomy" id="56857"/>
    <lineage>
        <taxon>Eukaryota</taxon>
        <taxon>Viridiplantae</taxon>
        <taxon>Streptophyta</taxon>
        <taxon>Embryophyta</taxon>
        <taxon>Tracheophyta</taxon>
        <taxon>Spermatophyta</taxon>
        <taxon>Magnoliopsida</taxon>
        <taxon>Ranunculales</taxon>
        <taxon>Papaveraceae</taxon>
        <taxon>Papaveroideae</taxon>
        <taxon>Macleaya</taxon>
    </lineage>
</organism>
<keyword evidence="9" id="KW-1133">Transmembrane helix</keyword>
<feature type="signal peptide" evidence="10">
    <location>
        <begin position="1"/>
        <end position="19"/>
    </location>
</feature>
<keyword evidence="4" id="KW-0540">Nuclease</keyword>
<dbReference type="OMA" id="CSILHNM"/>
<dbReference type="EMBL" id="MVGT01000743">
    <property type="protein sequence ID" value="OVA15647.1"/>
    <property type="molecule type" value="Genomic_DNA"/>
</dbReference>
<dbReference type="Pfam" id="PF13359">
    <property type="entry name" value="DDE_Tnp_4"/>
    <property type="match status" value="1"/>
</dbReference>
<dbReference type="InterPro" id="IPR045249">
    <property type="entry name" value="HARBI1-like"/>
</dbReference>
<dbReference type="Proteomes" id="UP000195402">
    <property type="component" value="Unassembled WGS sequence"/>
</dbReference>
<dbReference type="InterPro" id="IPR027806">
    <property type="entry name" value="HARBI1_dom"/>
</dbReference>
<dbReference type="InParanoid" id="A0A200QYS5"/>
<evidence type="ECO:0000256" key="9">
    <source>
        <dbReference type="SAM" id="Phobius"/>
    </source>
</evidence>
<keyword evidence="9" id="KW-0812">Transmembrane</keyword>
<evidence type="ECO:0000259" key="11">
    <source>
        <dbReference type="Pfam" id="PF13359"/>
    </source>
</evidence>
<dbReference type="GO" id="GO:0046872">
    <property type="term" value="F:metal ion binding"/>
    <property type="evidence" value="ECO:0007669"/>
    <property type="project" value="UniProtKB-KW"/>
</dbReference>
<dbReference type="OrthoDB" id="2668416at2759"/>
<evidence type="ECO:0000256" key="10">
    <source>
        <dbReference type="SAM" id="SignalP"/>
    </source>
</evidence>
<feature type="chain" id="PRO_5013369684" evidence="10">
    <location>
        <begin position="20"/>
        <end position="438"/>
    </location>
</feature>
<feature type="compositionally biased region" description="Acidic residues" evidence="8">
    <location>
        <begin position="77"/>
        <end position="92"/>
    </location>
</feature>
<protein>
    <submittedName>
        <fullName evidence="12">Harbinger transposase-derived nuclease</fullName>
    </submittedName>
</protein>
<proteinExistence type="inferred from homology"/>
<evidence type="ECO:0000256" key="7">
    <source>
        <dbReference type="ARBA" id="ARBA00023242"/>
    </source>
</evidence>
<keyword evidence="5" id="KW-0479">Metal-binding</keyword>
<evidence type="ECO:0000256" key="2">
    <source>
        <dbReference type="ARBA" id="ARBA00004123"/>
    </source>
</evidence>
<comment type="caution">
    <text evidence="12">The sequence shown here is derived from an EMBL/GenBank/DDBJ whole genome shotgun (WGS) entry which is preliminary data.</text>
</comment>
<evidence type="ECO:0000313" key="13">
    <source>
        <dbReference type="Proteomes" id="UP000195402"/>
    </source>
</evidence>
<comment type="similarity">
    <text evidence="3">Belongs to the HARBI1 family.</text>
</comment>
<keyword evidence="13" id="KW-1185">Reference proteome</keyword>
<keyword evidence="9" id="KW-0472">Membrane</keyword>
<dbReference type="GO" id="GO:0016787">
    <property type="term" value="F:hydrolase activity"/>
    <property type="evidence" value="ECO:0007669"/>
    <property type="project" value="UniProtKB-KW"/>
</dbReference>
<evidence type="ECO:0000256" key="4">
    <source>
        <dbReference type="ARBA" id="ARBA00022722"/>
    </source>
</evidence>
<dbReference type="PANTHER" id="PTHR22930:SF190">
    <property type="entry name" value="OS06G0164500 PROTEIN"/>
    <property type="match status" value="1"/>
</dbReference>
<keyword evidence="7" id="KW-0539">Nucleus</keyword>
<evidence type="ECO:0000256" key="1">
    <source>
        <dbReference type="ARBA" id="ARBA00001968"/>
    </source>
</evidence>
<evidence type="ECO:0000256" key="8">
    <source>
        <dbReference type="SAM" id="MobiDB-lite"/>
    </source>
</evidence>
<accession>A0A200QYS5</accession>
<feature type="region of interest" description="Disordered" evidence="8">
    <location>
        <begin position="66"/>
        <end position="100"/>
    </location>
</feature>
<feature type="domain" description="DDE Tnp4" evidence="11">
    <location>
        <begin position="225"/>
        <end position="382"/>
    </location>
</feature>
<evidence type="ECO:0000256" key="3">
    <source>
        <dbReference type="ARBA" id="ARBA00006958"/>
    </source>
</evidence>
<dbReference type="AlphaFoldDB" id="A0A200QYS5"/>
<evidence type="ECO:0000256" key="6">
    <source>
        <dbReference type="ARBA" id="ARBA00022801"/>
    </source>
</evidence>
<dbReference type="GO" id="GO:0004518">
    <property type="term" value="F:nuclease activity"/>
    <property type="evidence" value="ECO:0007669"/>
    <property type="project" value="UniProtKB-KW"/>
</dbReference>
<keyword evidence="10" id="KW-0732">Signal</keyword>